<protein>
    <submittedName>
        <fullName evidence="2">Uncharacterized protein</fullName>
    </submittedName>
</protein>
<dbReference type="AlphaFoldDB" id="A0A9D4LL79"/>
<keyword evidence="3" id="KW-1185">Reference proteome</keyword>
<gene>
    <name evidence="2" type="ORF">DPMN_101492</name>
</gene>
<dbReference type="EMBL" id="JAIWYP010000003">
    <property type="protein sequence ID" value="KAH3858851.1"/>
    <property type="molecule type" value="Genomic_DNA"/>
</dbReference>
<feature type="compositionally biased region" description="Basic and acidic residues" evidence="1">
    <location>
        <begin position="206"/>
        <end position="222"/>
    </location>
</feature>
<comment type="caution">
    <text evidence="2">The sequence shown here is derived from an EMBL/GenBank/DDBJ whole genome shotgun (WGS) entry which is preliminary data.</text>
</comment>
<feature type="region of interest" description="Disordered" evidence="1">
    <location>
        <begin position="191"/>
        <end position="240"/>
    </location>
</feature>
<name>A0A9D4LL79_DREPO</name>
<accession>A0A9D4LL79</accession>
<proteinExistence type="predicted"/>
<dbReference type="PANTHER" id="PTHR21055:SF3">
    <property type="entry name" value="PROTEIN PHOSPHATASE 1 REGULATORY SUBUNIT 36"/>
    <property type="match status" value="1"/>
</dbReference>
<reference evidence="2" key="1">
    <citation type="journal article" date="2019" name="bioRxiv">
        <title>The Genome of the Zebra Mussel, Dreissena polymorpha: A Resource for Invasive Species Research.</title>
        <authorList>
            <person name="McCartney M.A."/>
            <person name="Auch B."/>
            <person name="Kono T."/>
            <person name="Mallez S."/>
            <person name="Zhang Y."/>
            <person name="Obille A."/>
            <person name="Becker A."/>
            <person name="Abrahante J.E."/>
            <person name="Garbe J."/>
            <person name="Badalamenti J.P."/>
            <person name="Herman A."/>
            <person name="Mangelson H."/>
            <person name="Liachko I."/>
            <person name="Sullivan S."/>
            <person name="Sone E.D."/>
            <person name="Koren S."/>
            <person name="Silverstein K.A.T."/>
            <person name="Beckman K.B."/>
            <person name="Gohl D.M."/>
        </authorList>
    </citation>
    <scope>NUCLEOTIDE SEQUENCE</scope>
    <source>
        <strain evidence="2">Duluth1</strain>
        <tissue evidence="2">Whole animal</tissue>
    </source>
</reference>
<evidence type="ECO:0000256" key="1">
    <source>
        <dbReference type="SAM" id="MobiDB-lite"/>
    </source>
</evidence>
<evidence type="ECO:0000313" key="3">
    <source>
        <dbReference type="Proteomes" id="UP000828390"/>
    </source>
</evidence>
<feature type="compositionally biased region" description="Acidic residues" evidence="1">
    <location>
        <begin position="195"/>
        <end position="205"/>
    </location>
</feature>
<dbReference type="GO" id="GO:0019902">
    <property type="term" value="F:phosphatase binding"/>
    <property type="evidence" value="ECO:0007669"/>
    <property type="project" value="InterPro"/>
</dbReference>
<organism evidence="2 3">
    <name type="scientific">Dreissena polymorpha</name>
    <name type="common">Zebra mussel</name>
    <name type="synonym">Mytilus polymorpha</name>
    <dbReference type="NCBI Taxonomy" id="45954"/>
    <lineage>
        <taxon>Eukaryota</taxon>
        <taxon>Metazoa</taxon>
        <taxon>Spiralia</taxon>
        <taxon>Lophotrochozoa</taxon>
        <taxon>Mollusca</taxon>
        <taxon>Bivalvia</taxon>
        <taxon>Autobranchia</taxon>
        <taxon>Heteroconchia</taxon>
        <taxon>Euheterodonta</taxon>
        <taxon>Imparidentia</taxon>
        <taxon>Neoheterodontei</taxon>
        <taxon>Myida</taxon>
        <taxon>Dreissenoidea</taxon>
        <taxon>Dreissenidae</taxon>
        <taxon>Dreissena</taxon>
    </lineage>
</organism>
<evidence type="ECO:0000313" key="2">
    <source>
        <dbReference type="EMBL" id="KAH3858851.1"/>
    </source>
</evidence>
<dbReference type="PANTHER" id="PTHR21055">
    <property type="entry name" value="PROTEIN PHOSPHATASE 1 REGULATORY SUBUNIT 36"/>
    <property type="match status" value="1"/>
</dbReference>
<reference evidence="2" key="2">
    <citation type="submission" date="2020-11" db="EMBL/GenBank/DDBJ databases">
        <authorList>
            <person name="McCartney M.A."/>
            <person name="Auch B."/>
            <person name="Kono T."/>
            <person name="Mallez S."/>
            <person name="Becker A."/>
            <person name="Gohl D.M."/>
            <person name="Silverstein K.A.T."/>
            <person name="Koren S."/>
            <person name="Bechman K.B."/>
            <person name="Herman A."/>
            <person name="Abrahante J.E."/>
            <person name="Garbe J."/>
        </authorList>
    </citation>
    <scope>NUCLEOTIDE SEQUENCE</scope>
    <source>
        <strain evidence="2">Duluth1</strain>
        <tissue evidence="2">Whole animal</tissue>
    </source>
</reference>
<dbReference type="InterPro" id="IPR026142">
    <property type="entry name" value="Pro_pase_1_reg_su_36"/>
</dbReference>
<dbReference type="Pfam" id="PF14895">
    <property type="entry name" value="PPPI_inhib"/>
    <property type="match status" value="1"/>
</dbReference>
<dbReference type="Proteomes" id="UP000828390">
    <property type="component" value="Unassembled WGS sequence"/>
</dbReference>
<sequence>MGLADISNILPQVIISRKRKRVSATYKDRDMFETMYTFCTYVVQITFKQYPRDDTVRKEVGRILRSDTFNPAVRAKNFPEEVLYEKVGKHQVKVWKKVTPAEYRRTHTKRPAIKSIIHQRSPAIVSILPSAKEEAFWLFKRTRPLSPNSLAKMGKEEEEKDENTLVYIDKKNFKIGIIGDLLRNYTQTLTPLGAENEEEEGEGEEGEQKQMENMKPPTDHHASRSQTAVSEAVTEAFTDK</sequence>